<dbReference type="InterPro" id="IPR031325">
    <property type="entry name" value="RHS_repeat"/>
</dbReference>
<feature type="region of interest" description="Disordered" evidence="1">
    <location>
        <begin position="1"/>
        <end position="51"/>
    </location>
</feature>
<protein>
    <submittedName>
        <fullName evidence="2">RHS repeat protein</fullName>
    </submittedName>
</protein>
<dbReference type="NCBIfam" id="TIGR01643">
    <property type="entry name" value="YD_repeat_2x"/>
    <property type="match status" value="1"/>
</dbReference>
<gene>
    <name evidence="2" type="ORF">NI17_009420</name>
</gene>
<dbReference type="RefSeq" id="WP_084012879.1">
    <property type="nucleotide sequence ID" value="NZ_CP063196.1"/>
</dbReference>
<sequence>MEQYDYDASGNMAGRTAASREQDLEWDAEGRLVEVTEEDGSTTSYRYDADG</sequence>
<reference evidence="2" key="1">
    <citation type="submission" date="2020-10" db="EMBL/GenBank/DDBJ databases">
        <title>De novo genome project of the cellulose decomposer Thermobifida halotolerans type strain.</title>
        <authorList>
            <person name="Nagy I."/>
            <person name="Horvath B."/>
            <person name="Kukolya J."/>
            <person name="Nagy I."/>
            <person name="Orsini M."/>
        </authorList>
    </citation>
    <scope>NUCLEOTIDE SEQUENCE</scope>
    <source>
        <strain evidence="2">DSM 44931</strain>
    </source>
</reference>
<name>A0AA97M096_9ACTN</name>
<evidence type="ECO:0000313" key="3">
    <source>
        <dbReference type="Proteomes" id="UP000265719"/>
    </source>
</evidence>
<proteinExistence type="predicted"/>
<dbReference type="EMBL" id="CP063196">
    <property type="protein sequence ID" value="UOE21318.1"/>
    <property type="molecule type" value="Genomic_DNA"/>
</dbReference>
<dbReference type="InterPro" id="IPR006530">
    <property type="entry name" value="YD"/>
</dbReference>
<dbReference type="Pfam" id="PF05593">
    <property type="entry name" value="RHS_repeat"/>
    <property type="match status" value="1"/>
</dbReference>
<accession>A0AA97M096</accession>
<dbReference type="Proteomes" id="UP000265719">
    <property type="component" value="Chromosome"/>
</dbReference>
<evidence type="ECO:0000313" key="2">
    <source>
        <dbReference type="EMBL" id="UOE21318.1"/>
    </source>
</evidence>
<keyword evidence="3" id="KW-1185">Reference proteome</keyword>
<dbReference type="KEGG" id="thao:NI17_009420"/>
<feature type="compositionally biased region" description="Basic and acidic residues" evidence="1">
    <location>
        <begin position="18"/>
        <end position="34"/>
    </location>
</feature>
<organism evidence="2 3">
    <name type="scientific">Thermobifida halotolerans</name>
    <dbReference type="NCBI Taxonomy" id="483545"/>
    <lineage>
        <taxon>Bacteria</taxon>
        <taxon>Bacillati</taxon>
        <taxon>Actinomycetota</taxon>
        <taxon>Actinomycetes</taxon>
        <taxon>Streptosporangiales</taxon>
        <taxon>Nocardiopsidaceae</taxon>
        <taxon>Thermobifida</taxon>
    </lineage>
</organism>
<evidence type="ECO:0000256" key="1">
    <source>
        <dbReference type="SAM" id="MobiDB-lite"/>
    </source>
</evidence>
<dbReference type="Gene3D" id="2.180.10.10">
    <property type="entry name" value="RHS repeat-associated core"/>
    <property type="match status" value="1"/>
</dbReference>
<dbReference type="AlphaFoldDB" id="A0AA97M096"/>